<comment type="caution">
    <text evidence="1">The sequence shown here is derived from an EMBL/GenBank/DDBJ whole genome shotgun (WGS) entry which is preliminary data.</text>
</comment>
<accession>A0ABQ9X5J5</accession>
<organism evidence="1 2">
    <name type="scientific">Blattamonas nauphoetae</name>
    <dbReference type="NCBI Taxonomy" id="2049346"/>
    <lineage>
        <taxon>Eukaryota</taxon>
        <taxon>Metamonada</taxon>
        <taxon>Preaxostyla</taxon>
        <taxon>Oxymonadida</taxon>
        <taxon>Blattamonas</taxon>
    </lineage>
</organism>
<dbReference type="EMBL" id="JARBJD010000254">
    <property type="protein sequence ID" value="KAK2945595.1"/>
    <property type="molecule type" value="Genomic_DNA"/>
</dbReference>
<keyword evidence="2" id="KW-1185">Reference proteome</keyword>
<dbReference type="Proteomes" id="UP001281761">
    <property type="component" value="Unassembled WGS sequence"/>
</dbReference>
<evidence type="ECO:0000313" key="1">
    <source>
        <dbReference type="EMBL" id="KAK2945595.1"/>
    </source>
</evidence>
<sequence>MSTGRDVIVSQLCGGTYEQELARTFLVHVKHSLVCPTELATSNEELPSLLPKPTRGRRMWQDWEKKIIAECMSQEMRKIQISATCIGTRSTGRNDSLPMLMGSFGKQPHAAQAARGGFGRGRRCRGSRFSVVMEAAQEQLARGNADQ</sequence>
<name>A0ABQ9X5J5_9EUKA</name>
<evidence type="ECO:0000313" key="2">
    <source>
        <dbReference type="Proteomes" id="UP001281761"/>
    </source>
</evidence>
<gene>
    <name evidence="1" type="ORF">BLNAU_19501</name>
</gene>
<reference evidence="1 2" key="1">
    <citation type="journal article" date="2022" name="bioRxiv">
        <title>Genomics of Preaxostyla Flagellates Illuminates Evolutionary Transitions and the Path Towards Mitochondrial Loss.</title>
        <authorList>
            <person name="Novak L.V.F."/>
            <person name="Treitli S.C."/>
            <person name="Pyrih J."/>
            <person name="Halakuc P."/>
            <person name="Pipaliya S.V."/>
            <person name="Vacek V."/>
            <person name="Brzon O."/>
            <person name="Soukal P."/>
            <person name="Eme L."/>
            <person name="Dacks J.B."/>
            <person name="Karnkowska A."/>
            <person name="Elias M."/>
            <person name="Hampl V."/>
        </authorList>
    </citation>
    <scope>NUCLEOTIDE SEQUENCE [LARGE SCALE GENOMIC DNA]</scope>
    <source>
        <strain evidence="1">NAU3</strain>
        <tissue evidence="1">Gut</tissue>
    </source>
</reference>
<proteinExistence type="predicted"/>
<protein>
    <submittedName>
        <fullName evidence="1">Uncharacterized protein</fullName>
    </submittedName>
</protein>